<keyword evidence="3" id="KW-1185">Reference proteome</keyword>
<protein>
    <recommendedName>
        <fullName evidence="4">Zn(2)-C6 fungal-type domain-containing protein</fullName>
    </recommendedName>
</protein>
<proteinExistence type="predicted"/>
<dbReference type="EMBL" id="JAULSV010000005">
    <property type="protein sequence ID" value="KAK0644621.1"/>
    <property type="molecule type" value="Genomic_DNA"/>
</dbReference>
<dbReference type="PANTHER" id="PTHR35392">
    <property type="entry name" value="ZN(II)2CYS6 TRANSCRIPTION FACTOR (EUROFUNG)-RELATED-RELATED"/>
    <property type="match status" value="1"/>
</dbReference>
<dbReference type="AlphaFoldDB" id="A0AA39Y3W5"/>
<dbReference type="InterPro" id="IPR052973">
    <property type="entry name" value="Fungal_sec-metab_reg_TF"/>
</dbReference>
<evidence type="ECO:0008006" key="4">
    <source>
        <dbReference type="Google" id="ProtNLM"/>
    </source>
</evidence>
<gene>
    <name evidence="2" type="ORF">B0T16DRAFT_332374</name>
</gene>
<organism evidence="2 3">
    <name type="scientific">Cercophora newfieldiana</name>
    <dbReference type="NCBI Taxonomy" id="92897"/>
    <lineage>
        <taxon>Eukaryota</taxon>
        <taxon>Fungi</taxon>
        <taxon>Dikarya</taxon>
        <taxon>Ascomycota</taxon>
        <taxon>Pezizomycotina</taxon>
        <taxon>Sordariomycetes</taxon>
        <taxon>Sordariomycetidae</taxon>
        <taxon>Sordariales</taxon>
        <taxon>Lasiosphaeriaceae</taxon>
        <taxon>Cercophora</taxon>
    </lineage>
</organism>
<evidence type="ECO:0000256" key="1">
    <source>
        <dbReference type="SAM" id="MobiDB-lite"/>
    </source>
</evidence>
<accession>A0AA39Y3W5</accession>
<dbReference type="Proteomes" id="UP001174936">
    <property type="component" value="Unassembled WGS sequence"/>
</dbReference>
<name>A0AA39Y3W5_9PEZI</name>
<feature type="compositionally biased region" description="Basic and acidic residues" evidence="1">
    <location>
        <begin position="474"/>
        <end position="484"/>
    </location>
</feature>
<comment type="caution">
    <text evidence="2">The sequence shown here is derived from an EMBL/GenBank/DDBJ whole genome shotgun (WGS) entry which is preliminary data.</text>
</comment>
<feature type="region of interest" description="Disordered" evidence="1">
    <location>
        <begin position="470"/>
        <end position="490"/>
    </location>
</feature>
<evidence type="ECO:0000313" key="2">
    <source>
        <dbReference type="EMBL" id="KAK0644621.1"/>
    </source>
</evidence>
<sequence length="490" mass="56620">MGYRTIGSATVKAKPSVRRPIMDAGVRKEISDTRQRNACIRCRMQKLKCAPDPKNRHDRCLECSQAANSIYRQLPCLRYKIPDTPLFRHAMYNSPFYLDHPLLGDRYGDFHLQKTWVSSRTKTLSALHHGGLRLEVEVRQYLPPGEEDATDDRSMHGLAARPMYTIPWAVADADIETRNLGTVVDRYIESYVVNLLKPGDDLVWPVYQEALRLMPVVKTDIIHQSDLMLDTMRLWVGARLADRGWRCTGSDKLGAETLENQLRPPDWTPLPPYLDYQLVSIIMHRYLSPLRKKVLDRLQTIVRANKPSNWYAIFLTCFVLLHSCEMSIVIVRKHAAKRKSPDRYIIMNLVRALNTSAKVLLAHFHYCCKGNVPFSKSFDWSSPVMRRMAALDPEQSAFMSKYVSVVHEREDIFEAVRKTDHYEAPYWFVCQLFEENWEPRVTHEHSPTSDEAYISGSDHVVTEKGKTVQFGPYHRPDIEEDMSKRPNRGG</sequence>
<evidence type="ECO:0000313" key="3">
    <source>
        <dbReference type="Proteomes" id="UP001174936"/>
    </source>
</evidence>
<reference evidence="2" key="1">
    <citation type="submission" date="2023-06" db="EMBL/GenBank/DDBJ databases">
        <title>Genome-scale phylogeny and comparative genomics of the fungal order Sordariales.</title>
        <authorList>
            <consortium name="Lawrence Berkeley National Laboratory"/>
            <person name="Hensen N."/>
            <person name="Bonometti L."/>
            <person name="Westerberg I."/>
            <person name="Brannstrom I.O."/>
            <person name="Guillou S."/>
            <person name="Cros-Aarteil S."/>
            <person name="Calhoun S."/>
            <person name="Haridas S."/>
            <person name="Kuo A."/>
            <person name="Mondo S."/>
            <person name="Pangilinan J."/>
            <person name="Riley R."/>
            <person name="Labutti K."/>
            <person name="Andreopoulos B."/>
            <person name="Lipzen A."/>
            <person name="Chen C."/>
            <person name="Yanf M."/>
            <person name="Daum C."/>
            <person name="Ng V."/>
            <person name="Clum A."/>
            <person name="Steindorff A."/>
            <person name="Ohm R."/>
            <person name="Martin F."/>
            <person name="Silar P."/>
            <person name="Natvig D."/>
            <person name="Lalanne C."/>
            <person name="Gautier V."/>
            <person name="Ament-Velasquez S.L."/>
            <person name="Kruys A."/>
            <person name="Hutchinson M.I."/>
            <person name="Powell A.J."/>
            <person name="Barry K."/>
            <person name="Miller A.N."/>
            <person name="Grigoriev I.V."/>
            <person name="Debuchy R."/>
            <person name="Gladieux P."/>
            <person name="Thoren M.H."/>
            <person name="Johannesson H."/>
        </authorList>
    </citation>
    <scope>NUCLEOTIDE SEQUENCE</scope>
    <source>
        <strain evidence="2">SMH2532-1</strain>
    </source>
</reference>
<dbReference type="PANTHER" id="PTHR35392:SF3">
    <property type="entry name" value="ZN(2)-C6 FUNGAL-TYPE DOMAIN-CONTAINING PROTEIN"/>
    <property type="match status" value="1"/>
</dbReference>